<evidence type="ECO:0000313" key="2">
    <source>
        <dbReference type="Proteomes" id="UP000216857"/>
    </source>
</evidence>
<accession>A0A261RP46</accession>
<dbReference type="EMBL" id="NEVJ01000001">
    <property type="protein sequence ID" value="OZI26681.1"/>
    <property type="molecule type" value="Genomic_DNA"/>
</dbReference>
<evidence type="ECO:0000313" key="1">
    <source>
        <dbReference type="EMBL" id="OZI26681.1"/>
    </source>
</evidence>
<organism evidence="1 2">
    <name type="scientific">Bordetella genomosp. 9</name>
    <dbReference type="NCBI Taxonomy" id="1416803"/>
    <lineage>
        <taxon>Bacteria</taxon>
        <taxon>Pseudomonadati</taxon>
        <taxon>Pseudomonadota</taxon>
        <taxon>Betaproteobacteria</taxon>
        <taxon>Burkholderiales</taxon>
        <taxon>Alcaligenaceae</taxon>
        <taxon>Bordetella</taxon>
    </lineage>
</organism>
<dbReference type="Proteomes" id="UP000216857">
    <property type="component" value="Unassembled WGS sequence"/>
</dbReference>
<proteinExistence type="predicted"/>
<dbReference type="AlphaFoldDB" id="A0A261RP46"/>
<gene>
    <name evidence="1" type="ORF">CAL26_05000</name>
</gene>
<protein>
    <submittedName>
        <fullName evidence="1">Uncharacterized protein</fullName>
    </submittedName>
</protein>
<dbReference type="RefSeq" id="WP_094845774.1">
    <property type="nucleotide sequence ID" value="NZ_NEVJ01000001.1"/>
</dbReference>
<keyword evidence="2" id="KW-1185">Reference proteome</keyword>
<reference evidence="1" key="1">
    <citation type="submission" date="2017-05" db="EMBL/GenBank/DDBJ databases">
        <title>Complete and WGS of Bordetella genogroups.</title>
        <authorList>
            <person name="Spilker T."/>
            <person name="Lipuma J."/>
        </authorList>
    </citation>
    <scope>NUCLEOTIDE SEQUENCE</scope>
    <source>
        <strain evidence="1">AU21707</strain>
    </source>
</reference>
<comment type="caution">
    <text evidence="1">The sequence shown here is derived from an EMBL/GenBank/DDBJ whole genome shotgun (WGS) entry which is preliminary data.</text>
</comment>
<name>A0A261RP46_9BORD</name>
<sequence>MDNDDDVVIEDWYLFTDPAKKVLDDVEVCYRVWANGFPLRPNHCVRLIYDKKAQARIEEEVSPDIMHQVWDNIEPAKKEEAEALRRMAA</sequence>